<organism evidence="1 2">
    <name type="scientific">Humidesulfovibrio mexicanus</name>
    <dbReference type="NCBI Taxonomy" id="147047"/>
    <lineage>
        <taxon>Bacteria</taxon>
        <taxon>Pseudomonadati</taxon>
        <taxon>Thermodesulfobacteriota</taxon>
        <taxon>Desulfovibrionia</taxon>
        <taxon>Desulfovibrionales</taxon>
        <taxon>Desulfovibrionaceae</taxon>
        <taxon>Humidesulfovibrio</taxon>
    </lineage>
</organism>
<dbReference type="EMBL" id="FZOC01000001">
    <property type="protein sequence ID" value="SNR61415.1"/>
    <property type="molecule type" value="Genomic_DNA"/>
</dbReference>
<name>A0A238XR08_9BACT</name>
<sequence>MTALKTPCAAWAASGRAVSSVVRSVLPVLRLGLASLLLVLIAWPQAVQAERVRVRAASDVGLPLSQGRQQALERGVAEAVLADALRLLSHAPPEKRLDALRAYLTPISFQFVQTYQEVAQPQLEAHASSAPQPASASVSAPVAGPAVELELDVETNRHALRQTVLRLGFLSGERHPGGCTLHRGAGVSQQDANLMREQDVLLGLDEPRQGVQLPEVTVERVPQGYYKAVLRQGQVMIAADSSSLPALWLDVWGRYFSVDERLHGPGKRQMEIVGFSNADGVVEFLHVLAGWDKDVQDPCLNQLQIGAAGVSAVFSCRVANPKSFGDRLDAALKERGLSLLEQAGGSER</sequence>
<reference evidence="1 2" key="1">
    <citation type="submission" date="2017-06" db="EMBL/GenBank/DDBJ databases">
        <authorList>
            <person name="Kim H.J."/>
            <person name="Triplett B.A."/>
        </authorList>
    </citation>
    <scope>NUCLEOTIDE SEQUENCE [LARGE SCALE GENOMIC DNA]</scope>
    <source>
        <strain evidence="1 2">DSM 13116</strain>
    </source>
</reference>
<dbReference type="Proteomes" id="UP000198324">
    <property type="component" value="Unassembled WGS sequence"/>
</dbReference>
<proteinExistence type="predicted"/>
<evidence type="ECO:0000313" key="1">
    <source>
        <dbReference type="EMBL" id="SNR61415.1"/>
    </source>
</evidence>
<dbReference type="AlphaFoldDB" id="A0A238XR08"/>
<protein>
    <submittedName>
        <fullName evidence="1">Uncharacterized protein</fullName>
    </submittedName>
</protein>
<gene>
    <name evidence="1" type="ORF">SAMN04488503_0361</name>
</gene>
<evidence type="ECO:0000313" key="2">
    <source>
        <dbReference type="Proteomes" id="UP000198324"/>
    </source>
</evidence>
<keyword evidence="2" id="KW-1185">Reference proteome</keyword>
<accession>A0A238XR08</accession>